<keyword evidence="4 7" id="KW-0931">ER-Golgi transport</keyword>
<keyword evidence="7" id="KW-0256">Endoplasmic reticulum</keyword>
<dbReference type="GO" id="GO:0030134">
    <property type="term" value="C:COPII-coated ER to Golgi transport vesicle"/>
    <property type="evidence" value="ECO:0007669"/>
    <property type="project" value="TreeGrafter"/>
</dbReference>
<evidence type="ECO:0000256" key="4">
    <source>
        <dbReference type="ARBA" id="ARBA00022892"/>
    </source>
</evidence>
<feature type="region of interest" description="Disordered" evidence="8">
    <location>
        <begin position="1"/>
        <end position="141"/>
    </location>
</feature>
<keyword evidence="6 7" id="KW-0472">Membrane</keyword>
<organism evidence="11 12">
    <name type="scientific">Phasianus colchicus</name>
    <name type="common">Common pheasant</name>
    <dbReference type="NCBI Taxonomy" id="9054"/>
    <lineage>
        <taxon>Eukaryota</taxon>
        <taxon>Metazoa</taxon>
        <taxon>Chordata</taxon>
        <taxon>Craniata</taxon>
        <taxon>Vertebrata</taxon>
        <taxon>Euteleostomi</taxon>
        <taxon>Archelosauria</taxon>
        <taxon>Archosauria</taxon>
        <taxon>Dinosauria</taxon>
        <taxon>Saurischia</taxon>
        <taxon>Theropoda</taxon>
        <taxon>Coelurosauria</taxon>
        <taxon>Aves</taxon>
        <taxon>Neognathae</taxon>
        <taxon>Galloanserae</taxon>
        <taxon>Galliformes</taxon>
        <taxon>Phasianidae</taxon>
        <taxon>Phasianinae</taxon>
        <taxon>Phasianus</taxon>
    </lineage>
</organism>
<evidence type="ECO:0000259" key="10">
    <source>
        <dbReference type="Pfam" id="PF13850"/>
    </source>
</evidence>
<comment type="caution">
    <text evidence="7">Lacks conserved residue(s) required for the propagation of feature annotation.</text>
</comment>
<dbReference type="OMA" id="RAPCDFL"/>
<evidence type="ECO:0000256" key="1">
    <source>
        <dbReference type="ARBA" id="ARBA00004457"/>
    </source>
</evidence>
<protein>
    <recommendedName>
        <fullName evidence="7">Endoplasmic reticulum-Golgi intermediate compartment protein</fullName>
    </recommendedName>
</protein>
<dbReference type="GO" id="GO:0005789">
    <property type="term" value="C:endoplasmic reticulum membrane"/>
    <property type="evidence" value="ECO:0007669"/>
    <property type="project" value="UniProtKB-SubCell"/>
</dbReference>
<evidence type="ECO:0000313" key="11">
    <source>
        <dbReference type="Ensembl" id="ENSPCLP00000010809.1"/>
    </source>
</evidence>
<sequence length="412" mass="44100">WGDASPAKQRASSYCNSLSSNKKTQKAFQKKAKEPGRHQGAHPAPAPCAGSAASRFSAAAGRPLRAPRPAPKAQPPQASPAPAAARNPAAEAAAGPAAQWAERCAAAGPSLPGPAAGGSEARAGPGGRRGPQPARRPPAPPAPCPLTSGVSVCCCLFILFLFLSELTGFIATEIVNELYVDDPDKDSGGKIEVNLNISLPNLHCELVGLDIQDEMGRHEVGHIDNSMKIPLNNGDGCRFEGHFSINKVPGNFHVSTHSATAQPQNPDMTHIIHKLSFGDKLQVQNVHGAFNALEGADKLSSNPLASHDYILKIVPTVYEDMSGKQRYSYQYTVANKEYVAYSHTGRIIPAIWFRYDLSPITVKYTERRQPLYRFITSICAIIGGTFTVAGILDSCIFTASEAWKKIQLGKMQ</sequence>
<reference evidence="11" key="2">
    <citation type="submission" date="2025-09" db="UniProtKB">
        <authorList>
            <consortium name="Ensembl"/>
        </authorList>
    </citation>
    <scope>IDENTIFICATION</scope>
</reference>
<keyword evidence="5 7" id="KW-1133">Transmembrane helix</keyword>
<evidence type="ECO:0000256" key="3">
    <source>
        <dbReference type="ARBA" id="ARBA00022692"/>
    </source>
</evidence>
<keyword evidence="7" id="KW-0813">Transport</keyword>
<feature type="compositionally biased region" description="Pro residues" evidence="8">
    <location>
        <begin position="66"/>
        <end position="79"/>
    </location>
</feature>
<comment type="similarity">
    <text evidence="2 7">Belongs to the ERGIC family.</text>
</comment>
<feature type="compositionally biased region" description="Low complexity" evidence="8">
    <location>
        <begin position="41"/>
        <end position="64"/>
    </location>
</feature>
<dbReference type="InterPro" id="IPR039542">
    <property type="entry name" value="Erv_N"/>
</dbReference>
<comment type="function">
    <text evidence="7">Plays a role in transport between endoplasmic reticulum and Golgi.</text>
</comment>
<dbReference type="GO" id="GO:0006890">
    <property type="term" value="P:retrograde vesicle-mediated transport, Golgi to endoplasmic reticulum"/>
    <property type="evidence" value="ECO:0007669"/>
    <property type="project" value="TreeGrafter"/>
</dbReference>
<keyword evidence="7" id="KW-0333">Golgi apparatus</keyword>
<name>A0A669PRD5_PHACC</name>
<feature type="compositionally biased region" description="Polar residues" evidence="8">
    <location>
        <begin position="10"/>
        <end position="21"/>
    </location>
</feature>
<evidence type="ECO:0000259" key="9">
    <source>
        <dbReference type="Pfam" id="PF07970"/>
    </source>
</evidence>
<keyword evidence="12" id="KW-1185">Reference proteome</keyword>
<evidence type="ECO:0000256" key="8">
    <source>
        <dbReference type="SAM" id="MobiDB-lite"/>
    </source>
</evidence>
<evidence type="ECO:0000313" key="12">
    <source>
        <dbReference type="Proteomes" id="UP000472261"/>
    </source>
</evidence>
<accession>A0A669PRD5</accession>
<evidence type="ECO:0000256" key="6">
    <source>
        <dbReference type="ARBA" id="ARBA00023136"/>
    </source>
</evidence>
<dbReference type="GO" id="GO:0033116">
    <property type="term" value="C:endoplasmic reticulum-Golgi intermediate compartment membrane"/>
    <property type="evidence" value="ECO:0007669"/>
    <property type="project" value="UniProtKB-SubCell"/>
</dbReference>
<feature type="domain" description="Endoplasmic reticulum vesicle transporter C-terminal" evidence="9">
    <location>
        <begin position="229"/>
        <end position="393"/>
    </location>
</feature>
<gene>
    <name evidence="11" type="primary">ERGIC1</name>
</gene>
<feature type="domain" description="Endoplasmic reticulum vesicle transporter N-terminal" evidence="10">
    <location>
        <begin position="150"/>
        <end position="219"/>
    </location>
</feature>
<comment type="subcellular location">
    <subcellularLocation>
        <location evidence="7">Endoplasmic reticulum membrane</location>
        <topology evidence="7">Multi-pass membrane protein</topology>
    </subcellularLocation>
    <subcellularLocation>
        <location evidence="1 7">Endoplasmic reticulum-Golgi intermediate compartment membrane</location>
        <topology evidence="1 7">Multi-pass membrane protein</topology>
    </subcellularLocation>
    <subcellularLocation>
        <location evidence="7">Golgi apparatus membrane</location>
        <topology evidence="7">Multi-pass membrane protein</topology>
    </subcellularLocation>
</comment>
<dbReference type="Proteomes" id="UP000472261">
    <property type="component" value="Unplaced"/>
</dbReference>
<feature type="transmembrane region" description="Helical" evidence="7">
    <location>
        <begin position="371"/>
        <end position="392"/>
    </location>
</feature>
<keyword evidence="3 7" id="KW-0812">Transmembrane</keyword>
<proteinExistence type="inferred from homology"/>
<evidence type="ECO:0000256" key="2">
    <source>
        <dbReference type="ARBA" id="ARBA00005648"/>
    </source>
</evidence>
<evidence type="ECO:0000256" key="7">
    <source>
        <dbReference type="RuleBase" id="RU369013"/>
    </source>
</evidence>
<dbReference type="GO" id="GO:0000139">
    <property type="term" value="C:Golgi membrane"/>
    <property type="evidence" value="ECO:0007669"/>
    <property type="project" value="UniProtKB-SubCell"/>
</dbReference>
<dbReference type="InterPro" id="IPR045888">
    <property type="entry name" value="Erv"/>
</dbReference>
<dbReference type="PANTHER" id="PTHR10984">
    <property type="entry name" value="ENDOPLASMIC RETICULUM-GOLGI INTERMEDIATE COMPARTMENT PROTEIN"/>
    <property type="match status" value="1"/>
</dbReference>
<dbReference type="GO" id="GO:0006888">
    <property type="term" value="P:endoplasmic reticulum to Golgi vesicle-mediated transport"/>
    <property type="evidence" value="ECO:0007669"/>
    <property type="project" value="UniProtKB-UniRule"/>
</dbReference>
<evidence type="ECO:0000256" key="5">
    <source>
        <dbReference type="ARBA" id="ARBA00022989"/>
    </source>
</evidence>
<dbReference type="AlphaFoldDB" id="A0A669PRD5"/>
<reference evidence="11" key="1">
    <citation type="submission" date="2025-08" db="UniProtKB">
        <authorList>
            <consortium name="Ensembl"/>
        </authorList>
    </citation>
    <scope>IDENTIFICATION</scope>
</reference>
<dbReference type="Pfam" id="PF13850">
    <property type="entry name" value="ERGIC_N"/>
    <property type="match status" value="1"/>
</dbReference>
<dbReference type="PANTHER" id="PTHR10984:SF36">
    <property type="entry name" value="ENDOPLASMIC RETICULUM-GOLGI INTERMEDIATE COMPARTMENT PROTEIN 1"/>
    <property type="match status" value="1"/>
</dbReference>
<dbReference type="Pfam" id="PF07970">
    <property type="entry name" value="COPIIcoated_ERV"/>
    <property type="match status" value="1"/>
</dbReference>
<dbReference type="InterPro" id="IPR012936">
    <property type="entry name" value="Erv_C"/>
</dbReference>
<dbReference type="Ensembl" id="ENSPCLT00000014578.1">
    <property type="protein sequence ID" value="ENSPCLP00000010809.1"/>
    <property type="gene ID" value="ENSPCLG00000008940.1"/>
</dbReference>
<feature type="compositionally biased region" description="Low complexity" evidence="8">
    <location>
        <begin position="80"/>
        <end position="123"/>
    </location>
</feature>